<dbReference type="PANTHER" id="PTHR35535:SF1">
    <property type="entry name" value="HEAT SHOCK PROTEIN HSLJ"/>
    <property type="match status" value="1"/>
</dbReference>
<dbReference type="EMBL" id="PIPI01000003">
    <property type="protein sequence ID" value="RUO20224.1"/>
    <property type="molecule type" value="Genomic_DNA"/>
</dbReference>
<dbReference type="Pfam" id="PF03724">
    <property type="entry name" value="META"/>
    <property type="match status" value="1"/>
</dbReference>
<name>A0A432VUL4_9GAMM</name>
<proteinExistence type="predicted"/>
<accession>A0A432VUL4</accession>
<gene>
    <name evidence="3" type="ORF">CWE06_06250</name>
</gene>
<dbReference type="AlphaFoldDB" id="A0A432VUL4"/>
<feature type="domain" description="DUF306" evidence="2">
    <location>
        <begin position="134"/>
        <end position="235"/>
    </location>
</feature>
<dbReference type="Proteomes" id="UP000288212">
    <property type="component" value="Unassembled WGS sequence"/>
</dbReference>
<reference evidence="3 4" key="1">
    <citation type="journal article" date="2011" name="Front. Microbiol.">
        <title>Genomic signatures of strain selection and enhancement in Bacillus atrophaeus var. globigii, a historical biowarfare simulant.</title>
        <authorList>
            <person name="Gibbons H.S."/>
            <person name="Broomall S.M."/>
            <person name="McNew L.A."/>
            <person name="Daligault H."/>
            <person name="Chapman C."/>
            <person name="Bruce D."/>
            <person name="Karavis M."/>
            <person name="Krepps M."/>
            <person name="McGregor P.A."/>
            <person name="Hong C."/>
            <person name="Park K.H."/>
            <person name="Akmal A."/>
            <person name="Feldman A."/>
            <person name="Lin J.S."/>
            <person name="Chang W.E."/>
            <person name="Higgs B.W."/>
            <person name="Demirev P."/>
            <person name="Lindquist J."/>
            <person name="Liem A."/>
            <person name="Fochler E."/>
            <person name="Read T.D."/>
            <person name="Tapia R."/>
            <person name="Johnson S."/>
            <person name="Bishop-Lilly K.A."/>
            <person name="Detter C."/>
            <person name="Han C."/>
            <person name="Sozhamannan S."/>
            <person name="Rosenzweig C.N."/>
            <person name="Skowronski E.W."/>
        </authorList>
    </citation>
    <scope>NUCLEOTIDE SEQUENCE [LARGE SCALE GENOMIC DNA]</scope>
    <source>
        <strain evidence="3 4">AK5</strain>
    </source>
</reference>
<keyword evidence="4" id="KW-1185">Reference proteome</keyword>
<dbReference type="InterPro" id="IPR005184">
    <property type="entry name" value="DUF306_Meta_HslJ"/>
</dbReference>
<dbReference type="Gene3D" id="2.40.128.270">
    <property type="match status" value="1"/>
</dbReference>
<evidence type="ECO:0000259" key="2">
    <source>
        <dbReference type="Pfam" id="PF03724"/>
    </source>
</evidence>
<dbReference type="RefSeq" id="WP_126792260.1">
    <property type="nucleotide sequence ID" value="NZ_PIPI01000003.1"/>
</dbReference>
<dbReference type="InterPro" id="IPR038670">
    <property type="entry name" value="HslJ-like_sf"/>
</dbReference>
<dbReference type="InterPro" id="IPR053147">
    <property type="entry name" value="Hsp_HslJ-like"/>
</dbReference>
<organism evidence="3 4">
    <name type="scientific">Aliidiomarina haloalkalitolerans</name>
    <dbReference type="NCBI Taxonomy" id="859059"/>
    <lineage>
        <taxon>Bacteria</taxon>
        <taxon>Pseudomonadati</taxon>
        <taxon>Pseudomonadota</taxon>
        <taxon>Gammaproteobacteria</taxon>
        <taxon>Alteromonadales</taxon>
        <taxon>Idiomarinaceae</taxon>
        <taxon>Aliidiomarina</taxon>
    </lineage>
</organism>
<protein>
    <recommendedName>
        <fullName evidence="2">DUF306 domain-containing protein</fullName>
    </recommendedName>
</protein>
<comment type="caution">
    <text evidence="3">The sequence shown here is derived from an EMBL/GenBank/DDBJ whole genome shotgun (WGS) entry which is preliminary data.</text>
</comment>
<keyword evidence="1" id="KW-0732">Signal</keyword>
<dbReference type="PROSITE" id="PS51257">
    <property type="entry name" value="PROKAR_LIPOPROTEIN"/>
    <property type="match status" value="1"/>
</dbReference>
<feature type="chain" id="PRO_5019142271" description="DUF306 domain-containing protein" evidence="1">
    <location>
        <begin position="20"/>
        <end position="244"/>
    </location>
</feature>
<dbReference type="OrthoDB" id="5348860at2"/>
<feature type="signal peptide" evidence="1">
    <location>
        <begin position="1"/>
        <end position="19"/>
    </location>
</feature>
<sequence length="244" mass="27083">MNKVIAVPVFGFMSLSLLACSSMTEEVASLPTDPGELELRAVGNEPFWSLQVYAEQAHLQRLGEDTAYFAITSKTQTEETQRIRFSNNAFSGSVVVRNELCHDSMTGMPYPYSAQVQVPGESLQGCAGDPLDLLQANPWQFDQLGDHQVADLVVVTMFFEDERVTGSTGCNRYFGSYNLTGEQLTFAETGMTKMACDGPRNEAEQAFVQLLNQVNRFDITSEGHLVLHTQDGQTMRAQPHRLEK</sequence>
<evidence type="ECO:0000256" key="1">
    <source>
        <dbReference type="SAM" id="SignalP"/>
    </source>
</evidence>
<evidence type="ECO:0000313" key="4">
    <source>
        <dbReference type="Proteomes" id="UP000288212"/>
    </source>
</evidence>
<dbReference type="PANTHER" id="PTHR35535">
    <property type="entry name" value="HEAT SHOCK PROTEIN HSLJ"/>
    <property type="match status" value="1"/>
</dbReference>
<evidence type="ECO:0000313" key="3">
    <source>
        <dbReference type="EMBL" id="RUO20224.1"/>
    </source>
</evidence>